<dbReference type="HOGENOM" id="CLU_2760526_0_0_1"/>
<evidence type="ECO:0000313" key="2">
    <source>
        <dbReference type="EMBL" id="EDX04076.1"/>
    </source>
</evidence>
<feature type="region of interest" description="Disordered" evidence="1">
    <location>
        <begin position="31"/>
        <end position="70"/>
    </location>
</feature>
<protein>
    <submittedName>
        <fullName evidence="2">GD23458</fullName>
    </submittedName>
</protein>
<dbReference type="AlphaFoldDB" id="B4Q5E3"/>
<evidence type="ECO:0000256" key="1">
    <source>
        <dbReference type="SAM" id="MobiDB-lite"/>
    </source>
</evidence>
<name>B4Q5E3_DROSI</name>
<gene>
    <name evidence="2" type="primary">Dsim\GD23458</name>
    <name evidence="2" type="ORF">Dsim_GD23458</name>
</gene>
<sequence length="70" mass="7680">MGHSREWDSAGWLELACDCLLDGSCDERARQAQLPGKGPPKLLPLLRATSPASSSDTDSYLCRRYGKGQR</sequence>
<proteinExistence type="predicted"/>
<accession>B4Q5E3</accession>
<dbReference type="EMBL" id="CM000361">
    <property type="protein sequence ID" value="EDX04076.1"/>
    <property type="molecule type" value="Genomic_DNA"/>
</dbReference>
<evidence type="ECO:0000313" key="3">
    <source>
        <dbReference type="Proteomes" id="UP000000304"/>
    </source>
</evidence>
<organism evidence="2 3">
    <name type="scientific">Drosophila simulans</name>
    <name type="common">Fruit fly</name>
    <dbReference type="NCBI Taxonomy" id="7240"/>
    <lineage>
        <taxon>Eukaryota</taxon>
        <taxon>Metazoa</taxon>
        <taxon>Ecdysozoa</taxon>
        <taxon>Arthropoda</taxon>
        <taxon>Hexapoda</taxon>
        <taxon>Insecta</taxon>
        <taxon>Pterygota</taxon>
        <taxon>Neoptera</taxon>
        <taxon>Endopterygota</taxon>
        <taxon>Diptera</taxon>
        <taxon>Brachycera</taxon>
        <taxon>Muscomorpha</taxon>
        <taxon>Ephydroidea</taxon>
        <taxon>Drosophilidae</taxon>
        <taxon>Drosophila</taxon>
        <taxon>Sophophora</taxon>
    </lineage>
</organism>
<feature type="compositionally biased region" description="Low complexity" evidence="1">
    <location>
        <begin position="43"/>
        <end position="59"/>
    </location>
</feature>
<reference evidence="2 3" key="1">
    <citation type="journal article" date="2007" name="Nature">
        <title>Evolution of genes and genomes on the Drosophila phylogeny.</title>
        <authorList>
            <consortium name="Drosophila 12 Genomes Consortium"/>
            <person name="Clark A.G."/>
            <person name="Eisen M.B."/>
            <person name="Smith D.R."/>
            <person name="Bergman C.M."/>
            <person name="Oliver B."/>
            <person name="Markow T.A."/>
            <person name="Kaufman T.C."/>
            <person name="Kellis M."/>
            <person name="Gelbart W."/>
            <person name="Iyer V.N."/>
            <person name="Pollard D.A."/>
            <person name="Sackton T.B."/>
            <person name="Larracuente A.M."/>
            <person name="Singh N.D."/>
            <person name="Abad J.P."/>
            <person name="Abt D.N."/>
            <person name="Adryan B."/>
            <person name="Aguade M."/>
            <person name="Akashi H."/>
            <person name="Anderson W.W."/>
            <person name="Aquadro C.F."/>
            <person name="Ardell D.H."/>
            <person name="Arguello R."/>
            <person name="Artieri C.G."/>
            <person name="Barbash D.A."/>
            <person name="Barker D."/>
            <person name="Barsanti P."/>
            <person name="Batterham P."/>
            <person name="Batzoglou S."/>
            <person name="Begun D."/>
            <person name="Bhutkar A."/>
            <person name="Blanco E."/>
            <person name="Bosak S.A."/>
            <person name="Bradley R.K."/>
            <person name="Brand A.D."/>
            <person name="Brent M.R."/>
            <person name="Brooks A.N."/>
            <person name="Brown R.H."/>
            <person name="Butlin R.K."/>
            <person name="Caggese C."/>
            <person name="Calvi B.R."/>
            <person name="Bernardo de Carvalho A."/>
            <person name="Caspi A."/>
            <person name="Castrezana S."/>
            <person name="Celniker S.E."/>
            <person name="Chang J.L."/>
            <person name="Chapple C."/>
            <person name="Chatterji S."/>
            <person name="Chinwalla A."/>
            <person name="Civetta A."/>
            <person name="Clifton S.W."/>
            <person name="Comeron J.M."/>
            <person name="Costello J.C."/>
            <person name="Coyne J.A."/>
            <person name="Daub J."/>
            <person name="David R.G."/>
            <person name="Delcher A.L."/>
            <person name="Delehaunty K."/>
            <person name="Do C.B."/>
            <person name="Ebling H."/>
            <person name="Edwards K."/>
            <person name="Eickbush T."/>
            <person name="Evans J.D."/>
            <person name="Filipski A."/>
            <person name="Findeiss S."/>
            <person name="Freyhult E."/>
            <person name="Fulton L."/>
            <person name="Fulton R."/>
            <person name="Garcia A.C."/>
            <person name="Gardiner A."/>
            <person name="Garfield D.A."/>
            <person name="Garvin B.E."/>
            <person name="Gibson G."/>
            <person name="Gilbert D."/>
            <person name="Gnerre S."/>
            <person name="Godfrey J."/>
            <person name="Good R."/>
            <person name="Gotea V."/>
            <person name="Gravely B."/>
            <person name="Greenberg A.J."/>
            <person name="Griffiths-Jones S."/>
            <person name="Gross S."/>
            <person name="Guigo R."/>
            <person name="Gustafson E.A."/>
            <person name="Haerty W."/>
            <person name="Hahn M.W."/>
            <person name="Halligan D.L."/>
            <person name="Halpern A.L."/>
            <person name="Halter G.M."/>
            <person name="Han M.V."/>
            <person name="Heger A."/>
            <person name="Hillier L."/>
            <person name="Hinrichs A.S."/>
            <person name="Holmes I."/>
            <person name="Hoskins R.A."/>
            <person name="Hubisz M.J."/>
            <person name="Hultmark D."/>
            <person name="Huntley M.A."/>
            <person name="Jaffe D.B."/>
            <person name="Jagadeeshan S."/>
            <person name="Jeck W.R."/>
            <person name="Johnson J."/>
            <person name="Jones C.D."/>
            <person name="Jordan W.C."/>
            <person name="Karpen G.H."/>
            <person name="Kataoka E."/>
            <person name="Keightley P.D."/>
            <person name="Kheradpour P."/>
            <person name="Kirkness E.F."/>
            <person name="Koerich L.B."/>
            <person name="Kristiansen K."/>
            <person name="Kudrna D."/>
            <person name="Kulathinal R.J."/>
            <person name="Kumar S."/>
            <person name="Kwok R."/>
            <person name="Lander E."/>
            <person name="Langley C.H."/>
            <person name="Lapoint R."/>
            <person name="Lazzaro B.P."/>
            <person name="Lee S.J."/>
            <person name="Levesque L."/>
            <person name="Li R."/>
            <person name="Lin C.F."/>
            <person name="Lin M.F."/>
            <person name="Lindblad-Toh K."/>
            <person name="Llopart A."/>
            <person name="Long M."/>
            <person name="Low L."/>
            <person name="Lozovsky E."/>
            <person name="Lu J."/>
            <person name="Luo M."/>
            <person name="Machado C.A."/>
            <person name="Makalowski W."/>
            <person name="Marzo M."/>
            <person name="Matsuda M."/>
            <person name="Matzkin L."/>
            <person name="McAllister B."/>
            <person name="McBride C.S."/>
            <person name="McKernan B."/>
            <person name="McKernan K."/>
            <person name="Mendez-Lago M."/>
            <person name="Minx P."/>
            <person name="Mollenhauer M.U."/>
            <person name="Montooth K."/>
            <person name="Mount S.M."/>
            <person name="Mu X."/>
            <person name="Myers E."/>
            <person name="Negre B."/>
            <person name="Newfeld S."/>
            <person name="Nielsen R."/>
            <person name="Noor M.A."/>
            <person name="O'Grady P."/>
            <person name="Pachter L."/>
            <person name="Papaceit M."/>
            <person name="Parisi M.J."/>
            <person name="Parisi M."/>
            <person name="Parts L."/>
            <person name="Pedersen J.S."/>
            <person name="Pesole G."/>
            <person name="Phillippy A.M."/>
            <person name="Ponting C.P."/>
            <person name="Pop M."/>
            <person name="Porcelli D."/>
            <person name="Powell J.R."/>
            <person name="Prohaska S."/>
            <person name="Pruitt K."/>
            <person name="Puig M."/>
            <person name="Quesneville H."/>
            <person name="Ram K.R."/>
            <person name="Rand D."/>
            <person name="Rasmussen M.D."/>
            <person name="Reed L.K."/>
            <person name="Reenan R."/>
            <person name="Reily A."/>
            <person name="Remington K.A."/>
            <person name="Rieger T.T."/>
            <person name="Ritchie M.G."/>
            <person name="Robin C."/>
            <person name="Rogers Y.H."/>
            <person name="Rohde C."/>
            <person name="Rozas J."/>
            <person name="Rubenfield M.J."/>
            <person name="Ruiz A."/>
            <person name="Russo S."/>
            <person name="Salzberg S.L."/>
            <person name="Sanchez-Gracia A."/>
            <person name="Saranga D.J."/>
            <person name="Sato H."/>
            <person name="Schaeffer S.W."/>
            <person name="Schatz M.C."/>
            <person name="Schlenke T."/>
            <person name="Schwartz R."/>
            <person name="Segarra C."/>
            <person name="Singh R.S."/>
            <person name="Sirot L."/>
            <person name="Sirota M."/>
            <person name="Sisneros N.B."/>
            <person name="Smith C.D."/>
            <person name="Smith T.F."/>
            <person name="Spieth J."/>
            <person name="Stage D.E."/>
            <person name="Stark A."/>
            <person name="Stephan W."/>
            <person name="Strausberg R.L."/>
            <person name="Strempel S."/>
            <person name="Sturgill D."/>
            <person name="Sutton G."/>
            <person name="Sutton G.G."/>
            <person name="Tao W."/>
            <person name="Teichmann S."/>
            <person name="Tobari Y.N."/>
            <person name="Tomimura Y."/>
            <person name="Tsolas J.M."/>
            <person name="Valente V.L."/>
            <person name="Venter E."/>
            <person name="Venter J.C."/>
            <person name="Vicario S."/>
            <person name="Vieira F.G."/>
            <person name="Vilella A.J."/>
            <person name="Villasante A."/>
            <person name="Walenz B."/>
            <person name="Wang J."/>
            <person name="Wasserman M."/>
            <person name="Watts T."/>
            <person name="Wilson D."/>
            <person name="Wilson R.K."/>
            <person name="Wing R.A."/>
            <person name="Wolfner M.F."/>
            <person name="Wong A."/>
            <person name="Wong G.K."/>
            <person name="Wu C.I."/>
            <person name="Wu G."/>
            <person name="Yamamoto D."/>
            <person name="Yang H.P."/>
            <person name="Yang S.P."/>
            <person name="Yorke J.A."/>
            <person name="Yoshida K."/>
            <person name="Zdobnov E."/>
            <person name="Zhang P."/>
            <person name="Zhang Y."/>
            <person name="Zimin A.V."/>
            <person name="Baldwin J."/>
            <person name="Abdouelleil A."/>
            <person name="Abdulkadir J."/>
            <person name="Abebe A."/>
            <person name="Abera B."/>
            <person name="Abreu J."/>
            <person name="Acer S.C."/>
            <person name="Aftuck L."/>
            <person name="Alexander A."/>
            <person name="An P."/>
            <person name="Anderson E."/>
            <person name="Anderson S."/>
            <person name="Arachi H."/>
            <person name="Azer M."/>
            <person name="Bachantsang P."/>
            <person name="Barry A."/>
            <person name="Bayul T."/>
            <person name="Berlin A."/>
            <person name="Bessette D."/>
            <person name="Bloom T."/>
            <person name="Blye J."/>
            <person name="Boguslavskiy L."/>
            <person name="Bonnet C."/>
            <person name="Boukhgalter B."/>
            <person name="Bourzgui I."/>
            <person name="Brown A."/>
            <person name="Cahill P."/>
            <person name="Channer S."/>
            <person name="Cheshatsang Y."/>
            <person name="Chuda L."/>
            <person name="Citroen M."/>
            <person name="Collymore A."/>
            <person name="Cooke P."/>
            <person name="Costello M."/>
            <person name="D'Aco K."/>
            <person name="Daza R."/>
            <person name="De Haan G."/>
            <person name="DeGray S."/>
            <person name="DeMaso C."/>
            <person name="Dhargay N."/>
            <person name="Dooley K."/>
            <person name="Dooley E."/>
            <person name="Doricent M."/>
            <person name="Dorje P."/>
            <person name="Dorjee K."/>
            <person name="Dupes A."/>
            <person name="Elong R."/>
            <person name="Falk J."/>
            <person name="Farina A."/>
            <person name="Faro S."/>
            <person name="Ferguson D."/>
            <person name="Fisher S."/>
            <person name="Foley C.D."/>
            <person name="Franke A."/>
            <person name="Friedrich D."/>
            <person name="Gadbois L."/>
            <person name="Gearin G."/>
            <person name="Gearin C.R."/>
            <person name="Giannoukos G."/>
            <person name="Goode T."/>
            <person name="Graham J."/>
            <person name="Grandbois E."/>
            <person name="Grewal S."/>
            <person name="Gyaltsen K."/>
            <person name="Hafez N."/>
            <person name="Hagos B."/>
            <person name="Hall J."/>
            <person name="Henson C."/>
            <person name="Hollinger A."/>
            <person name="Honan T."/>
            <person name="Huard M.D."/>
            <person name="Hughes L."/>
            <person name="Hurhula B."/>
            <person name="Husby M.E."/>
            <person name="Kamat A."/>
            <person name="Kanga B."/>
            <person name="Kashin S."/>
            <person name="Khazanovich D."/>
            <person name="Kisner P."/>
            <person name="Lance K."/>
            <person name="Lara M."/>
            <person name="Lee W."/>
            <person name="Lennon N."/>
            <person name="Letendre F."/>
            <person name="LeVine R."/>
            <person name="Lipovsky A."/>
            <person name="Liu X."/>
            <person name="Liu J."/>
            <person name="Liu S."/>
            <person name="Lokyitsang T."/>
            <person name="Lokyitsang Y."/>
            <person name="Lubonja R."/>
            <person name="Lui A."/>
            <person name="MacDonald P."/>
            <person name="Magnisalis V."/>
            <person name="Maru K."/>
            <person name="Matthews C."/>
            <person name="McCusker W."/>
            <person name="McDonough S."/>
            <person name="Mehta T."/>
            <person name="Meldrim J."/>
            <person name="Meneus L."/>
            <person name="Mihai O."/>
            <person name="Mihalev A."/>
            <person name="Mihova T."/>
            <person name="Mittelman R."/>
            <person name="Mlenga V."/>
            <person name="Montmayeur A."/>
            <person name="Mulrain L."/>
            <person name="Navidi A."/>
            <person name="Naylor J."/>
            <person name="Negash T."/>
            <person name="Nguyen T."/>
            <person name="Nguyen N."/>
            <person name="Nicol R."/>
            <person name="Norbu C."/>
            <person name="Norbu N."/>
            <person name="Novod N."/>
            <person name="O'Neill B."/>
            <person name="Osman S."/>
            <person name="Markiewicz E."/>
            <person name="Oyono O.L."/>
            <person name="Patti C."/>
            <person name="Phunkhang P."/>
            <person name="Pierre F."/>
            <person name="Priest M."/>
            <person name="Raghuraman S."/>
            <person name="Rege F."/>
            <person name="Reyes R."/>
            <person name="Rise C."/>
            <person name="Rogov P."/>
            <person name="Ross K."/>
            <person name="Ryan E."/>
            <person name="Settipalli S."/>
            <person name="Shea T."/>
            <person name="Sherpa N."/>
            <person name="Shi L."/>
            <person name="Shih D."/>
            <person name="Sparrow T."/>
            <person name="Spaulding J."/>
            <person name="Stalker J."/>
            <person name="Stange-Thomann N."/>
            <person name="Stavropoulos S."/>
            <person name="Stone C."/>
            <person name="Strader C."/>
            <person name="Tesfaye S."/>
            <person name="Thomson T."/>
            <person name="Thoulutsang Y."/>
            <person name="Thoulutsang D."/>
            <person name="Topham K."/>
            <person name="Topping I."/>
            <person name="Tsamla T."/>
            <person name="Vassiliev H."/>
            <person name="Vo A."/>
            <person name="Wangchuk T."/>
            <person name="Wangdi T."/>
            <person name="Weiand M."/>
            <person name="Wilkinson J."/>
            <person name="Wilson A."/>
            <person name="Yadav S."/>
            <person name="Young G."/>
            <person name="Yu Q."/>
            <person name="Zembek L."/>
            <person name="Zhong D."/>
            <person name="Zimmer A."/>
            <person name="Zwirko Z."/>
            <person name="Jaffe D.B."/>
            <person name="Alvarez P."/>
            <person name="Brockman W."/>
            <person name="Butler J."/>
            <person name="Chin C."/>
            <person name="Gnerre S."/>
            <person name="Grabherr M."/>
            <person name="Kleber M."/>
            <person name="Mauceli E."/>
            <person name="MacCallum I."/>
        </authorList>
    </citation>
    <scope>NUCLEOTIDE SEQUENCE [LARGE SCALE GENOMIC DNA]</scope>
    <source>
        <strain evidence="3">white501</strain>
    </source>
</reference>
<dbReference type="Proteomes" id="UP000000304">
    <property type="component" value="Chromosome 2L"/>
</dbReference>
<keyword evidence="3" id="KW-1185">Reference proteome</keyword>